<organism evidence="1 2">
    <name type="scientific">Oikeobacillus pervagus</name>
    <dbReference type="NCBI Taxonomy" id="1325931"/>
    <lineage>
        <taxon>Bacteria</taxon>
        <taxon>Bacillati</taxon>
        <taxon>Bacillota</taxon>
        <taxon>Bacilli</taxon>
        <taxon>Bacillales</taxon>
        <taxon>Bacillaceae</taxon>
        <taxon>Oikeobacillus</taxon>
    </lineage>
</organism>
<dbReference type="RefSeq" id="WP_307257420.1">
    <property type="nucleotide sequence ID" value="NZ_JAUSUC010000020.1"/>
</dbReference>
<keyword evidence="2" id="KW-1185">Reference proteome</keyword>
<dbReference type="InterPro" id="IPR011990">
    <property type="entry name" value="TPR-like_helical_dom_sf"/>
</dbReference>
<dbReference type="EMBL" id="JAUSUC010000020">
    <property type="protein sequence ID" value="MDQ0215420.1"/>
    <property type="molecule type" value="Genomic_DNA"/>
</dbReference>
<evidence type="ECO:0000313" key="1">
    <source>
        <dbReference type="EMBL" id="MDQ0215420.1"/>
    </source>
</evidence>
<evidence type="ECO:0000313" key="2">
    <source>
        <dbReference type="Proteomes" id="UP001237207"/>
    </source>
</evidence>
<proteinExistence type="predicted"/>
<name>A0AAJ1T6B5_9BACI</name>
<sequence length="334" mass="39465">MRKRKRHLIKQGNVIVFPGTNEKLIDKGIDALQKKQYREAANFLTEALQLSKDSENGEIQMALSLALYESSQFEQAKKNCKNMLHAGIGDYYDVLDLYMLILIQLKEYDEVVATLSPIIEEEQIPAEKRDHFMKLYQLGEKMVDYEDGSYSLPYKGKLFDEQEDLHQQTMKIAELLHSNIIPYIEELCSILQDEKAHPFLQSLILNVLKEHRYDQKVCVRKFTFSDEFIPKQLQDPFETPYYQEVIHKLEEKIAHDNPIFFRQIKEIVDRHFFQLYPFSPPFFPETWMNVTIFLANQYYGEDRDDGQLEEFDDPEWGSCLELMKKLDEISTPIH</sequence>
<gene>
    <name evidence="1" type="ORF">J2S13_001837</name>
</gene>
<dbReference type="Proteomes" id="UP001237207">
    <property type="component" value="Unassembled WGS sequence"/>
</dbReference>
<reference evidence="1" key="1">
    <citation type="submission" date="2023-07" db="EMBL/GenBank/DDBJ databases">
        <title>Genomic Encyclopedia of Type Strains, Phase IV (KMG-IV): sequencing the most valuable type-strain genomes for metagenomic binning, comparative biology and taxonomic classification.</title>
        <authorList>
            <person name="Goeker M."/>
        </authorList>
    </citation>
    <scope>NUCLEOTIDE SEQUENCE</scope>
    <source>
        <strain evidence="1">DSM 23947</strain>
    </source>
</reference>
<dbReference type="SUPFAM" id="SSF48452">
    <property type="entry name" value="TPR-like"/>
    <property type="match status" value="1"/>
</dbReference>
<accession>A0AAJ1T6B5</accession>
<dbReference type="AlphaFoldDB" id="A0AAJ1T6B5"/>
<dbReference type="Gene3D" id="1.25.40.10">
    <property type="entry name" value="Tetratricopeptide repeat domain"/>
    <property type="match status" value="1"/>
</dbReference>
<protein>
    <submittedName>
        <fullName evidence="1">Tetratricopeptide (TPR) repeat protein</fullName>
    </submittedName>
</protein>
<comment type="caution">
    <text evidence="1">The sequence shown here is derived from an EMBL/GenBank/DDBJ whole genome shotgun (WGS) entry which is preliminary data.</text>
</comment>